<gene>
    <name evidence="1" type="ORF">L21SP5_00783</name>
</gene>
<organism evidence="1 2">
    <name type="scientific">Salinivirga cyanobacteriivorans</name>
    <dbReference type="NCBI Taxonomy" id="1307839"/>
    <lineage>
        <taxon>Bacteria</taxon>
        <taxon>Pseudomonadati</taxon>
        <taxon>Bacteroidota</taxon>
        <taxon>Bacteroidia</taxon>
        <taxon>Bacteroidales</taxon>
        <taxon>Salinivirgaceae</taxon>
        <taxon>Salinivirga</taxon>
    </lineage>
</organism>
<protein>
    <recommendedName>
        <fullName evidence="3">Transposase</fullName>
    </recommendedName>
</protein>
<sequence>MNEFTNKLIMYHQIHKMKRDGWSISKIADFLVLNWRTVKKYLQITEDDFIEHQASQKHRQKVLFFGI</sequence>
<accession>A0A0S2HWM7</accession>
<keyword evidence="2" id="KW-1185">Reference proteome</keyword>
<evidence type="ECO:0000313" key="1">
    <source>
        <dbReference type="EMBL" id="ALO14454.1"/>
    </source>
</evidence>
<dbReference type="Proteomes" id="UP000064893">
    <property type="component" value="Chromosome"/>
</dbReference>
<dbReference type="EMBL" id="CP013118">
    <property type="protein sequence ID" value="ALO14454.1"/>
    <property type="molecule type" value="Genomic_DNA"/>
</dbReference>
<dbReference type="AlphaFoldDB" id="A0A0S2HWM7"/>
<evidence type="ECO:0000313" key="2">
    <source>
        <dbReference type="Proteomes" id="UP000064893"/>
    </source>
</evidence>
<evidence type="ECO:0008006" key="3">
    <source>
        <dbReference type="Google" id="ProtNLM"/>
    </source>
</evidence>
<dbReference type="Gene3D" id="1.10.10.60">
    <property type="entry name" value="Homeodomain-like"/>
    <property type="match status" value="1"/>
</dbReference>
<reference evidence="1 2" key="1">
    <citation type="submission" date="2015-11" db="EMBL/GenBank/DDBJ databases">
        <title>Description and complete genome sequence of a novel strain predominating in hypersaline microbial mats and representing a new family of the Bacteriodetes phylum.</title>
        <authorList>
            <person name="Spring S."/>
            <person name="Bunk B."/>
            <person name="Sproer C."/>
            <person name="Klenk H.-P."/>
        </authorList>
    </citation>
    <scope>NUCLEOTIDE SEQUENCE [LARGE SCALE GENOMIC DNA]</scope>
    <source>
        <strain evidence="1 2">L21-Spi-D4</strain>
    </source>
</reference>
<proteinExistence type="predicted"/>
<dbReference type="KEGG" id="blq:L21SP5_00783"/>
<name>A0A0S2HWM7_9BACT</name>